<keyword evidence="6" id="KW-0694">RNA-binding</keyword>
<dbReference type="NCBIfam" id="NF000955">
    <property type="entry name" value="PRK00099.1-1"/>
    <property type="match status" value="1"/>
</dbReference>
<dbReference type="InterPro" id="IPR001790">
    <property type="entry name" value="Ribosomal_uL10"/>
</dbReference>
<dbReference type="GO" id="GO:1990904">
    <property type="term" value="C:ribonucleoprotein complex"/>
    <property type="evidence" value="ECO:0007669"/>
    <property type="project" value="UniProtKB-KW"/>
</dbReference>
<dbReference type="SUPFAM" id="SSF160369">
    <property type="entry name" value="Ribosomal protein L10-like"/>
    <property type="match status" value="1"/>
</dbReference>
<dbReference type="Pfam" id="PF00466">
    <property type="entry name" value="Ribosomal_L10"/>
    <property type="match status" value="1"/>
</dbReference>
<evidence type="ECO:0000313" key="8">
    <source>
        <dbReference type="Proteomes" id="UP000199513"/>
    </source>
</evidence>
<protein>
    <recommendedName>
        <fullName evidence="5 6">Large ribosomal subunit protein uL10</fullName>
    </recommendedName>
</protein>
<keyword evidence="6" id="KW-0699">rRNA-binding</keyword>
<dbReference type="InterPro" id="IPR022973">
    <property type="entry name" value="Ribosomal_uL10_bac"/>
</dbReference>
<dbReference type="PANTHER" id="PTHR11560">
    <property type="entry name" value="39S RIBOSOMAL PROTEIN L10, MITOCHONDRIAL"/>
    <property type="match status" value="1"/>
</dbReference>
<comment type="function">
    <text evidence="1 6">Forms part of the ribosomal stalk, playing a central role in the interaction of the ribosome with GTP-bound translation factors.</text>
</comment>
<keyword evidence="4 6" id="KW-0687">Ribonucleoprotein</keyword>
<dbReference type="STRING" id="1003.SAMN04488541_101981"/>
<evidence type="ECO:0000256" key="5">
    <source>
        <dbReference type="ARBA" id="ARBA00035202"/>
    </source>
</evidence>
<keyword evidence="8" id="KW-1185">Reference proteome</keyword>
<dbReference type="Gene3D" id="3.30.70.1730">
    <property type="match status" value="1"/>
</dbReference>
<sequence>MTREEKIQIAQELSEKLAAGQNFYITDASGMNVAETNAFRRMCFEKNVEYVVVKNSLIKKALAPLGDFSAFDKEVLKGFSGIMISPDSANTPAKLLKEFRSKNPRKDKTVKPLLKGASISKDIFIGEDQLETLATLKSKADLLGELVGLLQSPAKNVIGALQSGGNKIAGVLKTLSEREG</sequence>
<dbReference type="OrthoDB" id="1523686at2"/>
<gene>
    <name evidence="6" type="primary">rplJ</name>
    <name evidence="7" type="ORF">SAMN04488541_101981</name>
</gene>
<evidence type="ECO:0000256" key="4">
    <source>
        <dbReference type="ARBA" id="ARBA00023274"/>
    </source>
</evidence>
<dbReference type="AlphaFoldDB" id="A0A1I2GPA7"/>
<dbReference type="GO" id="GO:0005840">
    <property type="term" value="C:ribosome"/>
    <property type="evidence" value="ECO:0007669"/>
    <property type="project" value="UniProtKB-KW"/>
</dbReference>
<comment type="subunit">
    <text evidence="6">Part of the ribosomal stalk of the 50S ribosomal subunit. The N-terminus interacts with L11 and the large rRNA to form the base of the stalk. The C-terminus forms an elongated spine to which L12 dimers bind in a sequential fashion forming a multimeric L10(L12)X complex.</text>
</comment>
<dbReference type="InterPro" id="IPR047865">
    <property type="entry name" value="Ribosomal_uL10_bac_type"/>
</dbReference>
<evidence type="ECO:0000256" key="1">
    <source>
        <dbReference type="ARBA" id="ARBA00002633"/>
    </source>
</evidence>
<dbReference type="CDD" id="cd05797">
    <property type="entry name" value="Ribosomal_L10"/>
    <property type="match status" value="1"/>
</dbReference>
<dbReference type="GO" id="GO:0070180">
    <property type="term" value="F:large ribosomal subunit rRNA binding"/>
    <property type="evidence" value="ECO:0007669"/>
    <property type="project" value="UniProtKB-UniRule"/>
</dbReference>
<comment type="similarity">
    <text evidence="2 6">Belongs to the universal ribosomal protein uL10 family.</text>
</comment>
<dbReference type="Proteomes" id="UP000199513">
    <property type="component" value="Unassembled WGS sequence"/>
</dbReference>
<accession>A0A1I2GPA7</accession>
<dbReference type="EMBL" id="FONY01000019">
    <property type="protein sequence ID" value="SFF19415.1"/>
    <property type="molecule type" value="Genomic_DNA"/>
</dbReference>
<reference evidence="7 8" key="1">
    <citation type="submission" date="2016-10" db="EMBL/GenBank/DDBJ databases">
        <authorList>
            <person name="de Groot N.N."/>
        </authorList>
    </citation>
    <scope>NUCLEOTIDE SEQUENCE [LARGE SCALE GENOMIC DNA]</scope>
    <source>
        <strain>GEY</strain>
        <strain evidence="8">DSM 9560</strain>
    </source>
</reference>
<name>A0A1I2GPA7_9BACT</name>
<dbReference type="InterPro" id="IPR043141">
    <property type="entry name" value="Ribosomal_uL10-like_sf"/>
</dbReference>
<dbReference type="HAMAP" id="MF_00362">
    <property type="entry name" value="Ribosomal_uL10"/>
    <property type="match status" value="1"/>
</dbReference>
<keyword evidence="3 6" id="KW-0689">Ribosomal protein</keyword>
<evidence type="ECO:0000256" key="2">
    <source>
        <dbReference type="ARBA" id="ARBA00008889"/>
    </source>
</evidence>
<organism evidence="7 8">
    <name type="scientific">Thermoflexibacter ruber</name>
    <dbReference type="NCBI Taxonomy" id="1003"/>
    <lineage>
        <taxon>Bacteria</taxon>
        <taxon>Pseudomonadati</taxon>
        <taxon>Bacteroidota</taxon>
        <taxon>Cytophagia</taxon>
        <taxon>Cytophagales</taxon>
        <taxon>Thermoflexibacteraceae</taxon>
        <taxon>Thermoflexibacter</taxon>
    </lineage>
</organism>
<evidence type="ECO:0000256" key="3">
    <source>
        <dbReference type="ARBA" id="ARBA00022980"/>
    </source>
</evidence>
<dbReference type="RefSeq" id="WP_091545474.1">
    <property type="nucleotide sequence ID" value="NZ_FONY01000019.1"/>
</dbReference>
<proteinExistence type="inferred from homology"/>
<evidence type="ECO:0000313" key="7">
    <source>
        <dbReference type="EMBL" id="SFF19415.1"/>
    </source>
</evidence>
<evidence type="ECO:0000256" key="6">
    <source>
        <dbReference type="HAMAP-Rule" id="MF_00362"/>
    </source>
</evidence>
<dbReference type="GO" id="GO:0006412">
    <property type="term" value="P:translation"/>
    <property type="evidence" value="ECO:0007669"/>
    <property type="project" value="UniProtKB-UniRule"/>
</dbReference>